<reference evidence="3 4" key="1">
    <citation type="submission" date="2018-05" db="EMBL/GenBank/DDBJ databases">
        <title>Freshwater and sediment microbial communities from various areas in North America, analyzing microbe dynamics in response to fracking.</title>
        <authorList>
            <person name="Lamendella R."/>
        </authorList>
    </citation>
    <scope>NUCLEOTIDE SEQUENCE [LARGE SCALE GENOMIC DNA]</scope>
    <source>
        <strain evidence="3 4">DB-3</strain>
    </source>
</reference>
<feature type="domain" description="PRD" evidence="2">
    <location>
        <begin position="175"/>
        <end position="282"/>
    </location>
</feature>
<dbReference type="GO" id="GO:0006355">
    <property type="term" value="P:regulation of DNA-templated transcription"/>
    <property type="evidence" value="ECO:0007669"/>
    <property type="project" value="InterPro"/>
</dbReference>
<evidence type="ECO:0000259" key="2">
    <source>
        <dbReference type="PROSITE" id="PS51372"/>
    </source>
</evidence>
<protein>
    <submittedName>
        <fullName evidence="3">BglG family transcriptional antiterminator</fullName>
    </submittedName>
</protein>
<comment type="caution">
    <text evidence="3">The sequence shown here is derived from an EMBL/GenBank/DDBJ whole genome shotgun (WGS) entry which is preliminary data.</text>
</comment>
<dbReference type="InterPro" id="IPR050661">
    <property type="entry name" value="BglG_antiterminators"/>
</dbReference>
<evidence type="ECO:0000313" key="3">
    <source>
        <dbReference type="EMBL" id="PWW38861.1"/>
    </source>
</evidence>
<dbReference type="InterPro" id="IPR036634">
    <property type="entry name" value="PRD_sf"/>
</dbReference>
<proteinExistence type="predicted"/>
<dbReference type="InterPro" id="IPR004341">
    <property type="entry name" value="CAT_RNA-bd_dom"/>
</dbReference>
<dbReference type="Proteomes" id="UP000247078">
    <property type="component" value="Unassembled WGS sequence"/>
</dbReference>
<dbReference type="SUPFAM" id="SSF50151">
    <property type="entry name" value="SacY-like RNA-binding domain"/>
    <property type="match status" value="1"/>
</dbReference>
<organism evidence="3 4">
    <name type="scientific">Paenibacillus pabuli</name>
    <dbReference type="NCBI Taxonomy" id="1472"/>
    <lineage>
        <taxon>Bacteria</taxon>
        <taxon>Bacillati</taxon>
        <taxon>Bacillota</taxon>
        <taxon>Bacilli</taxon>
        <taxon>Bacillales</taxon>
        <taxon>Paenibacillaceae</taxon>
        <taxon>Paenibacillus</taxon>
    </lineage>
</organism>
<accession>A0A855Y946</accession>
<dbReference type="SMART" id="SM01061">
    <property type="entry name" value="CAT_RBD"/>
    <property type="match status" value="1"/>
</dbReference>
<keyword evidence="1" id="KW-0677">Repeat</keyword>
<dbReference type="InterPro" id="IPR036650">
    <property type="entry name" value="CAT_RNA-bd_dom_sf"/>
</dbReference>
<dbReference type="InterPro" id="IPR011608">
    <property type="entry name" value="PRD"/>
</dbReference>
<dbReference type="PANTHER" id="PTHR30185">
    <property type="entry name" value="CRYPTIC BETA-GLUCOSIDE BGL OPERON ANTITERMINATOR"/>
    <property type="match status" value="1"/>
</dbReference>
<dbReference type="Gene3D" id="1.10.1790.10">
    <property type="entry name" value="PRD domain"/>
    <property type="match status" value="2"/>
</dbReference>
<name>A0A855Y946_9BACL</name>
<sequence length="282" mass="32586">MGEILRIKKIFNNNVALVEGPNRSEVIVIGKGLSYHKTPGEDIDPSKIEKTFVMETKELSERLSTLLSEIPPDHLELTDQIIRYAAKDLRTSFSNNIYLALTDHISYAITRSAQGMGLKNALLWEIQKFYPKEYQTALHALQIIENKTGFTLPIDEAGFIAMHFVNGQQDGQEMEQTVLVTQMVQGILNIVTLHYGIELDENSLNYSRFVTHLRYFSYRAMRNETIPSEDDELYKQVVSKYPEAFACSEKVRIYLQKEYQIETTEAEMVYFMLHIRRVTSRN</sequence>
<evidence type="ECO:0000256" key="1">
    <source>
        <dbReference type="ARBA" id="ARBA00022737"/>
    </source>
</evidence>
<evidence type="ECO:0000313" key="4">
    <source>
        <dbReference type="Proteomes" id="UP000247078"/>
    </source>
</evidence>
<dbReference type="GO" id="GO:0003723">
    <property type="term" value="F:RNA binding"/>
    <property type="evidence" value="ECO:0007669"/>
    <property type="project" value="InterPro"/>
</dbReference>
<dbReference type="SUPFAM" id="SSF63520">
    <property type="entry name" value="PTS-regulatory domain, PRD"/>
    <property type="match status" value="2"/>
</dbReference>
<dbReference type="Pfam" id="PF00874">
    <property type="entry name" value="PRD"/>
    <property type="match status" value="2"/>
</dbReference>
<feature type="domain" description="PRD" evidence="2">
    <location>
        <begin position="69"/>
        <end position="174"/>
    </location>
</feature>
<dbReference type="AlphaFoldDB" id="A0A855Y946"/>
<dbReference type="Gene3D" id="2.30.24.10">
    <property type="entry name" value="CAT RNA-binding domain"/>
    <property type="match status" value="1"/>
</dbReference>
<dbReference type="NCBIfam" id="NF046042">
    <property type="entry name" value="LicT"/>
    <property type="match status" value="1"/>
</dbReference>
<dbReference type="PANTHER" id="PTHR30185:SF15">
    <property type="entry name" value="CRYPTIC BETA-GLUCOSIDE BGL OPERON ANTITERMINATOR"/>
    <property type="match status" value="1"/>
</dbReference>
<dbReference type="EMBL" id="QGTZ01000007">
    <property type="protein sequence ID" value="PWW38861.1"/>
    <property type="molecule type" value="Genomic_DNA"/>
</dbReference>
<gene>
    <name evidence="3" type="ORF">DET56_107263</name>
</gene>
<dbReference type="Pfam" id="PF03123">
    <property type="entry name" value="CAT_RBD"/>
    <property type="match status" value="1"/>
</dbReference>
<dbReference type="PROSITE" id="PS51372">
    <property type="entry name" value="PRD_2"/>
    <property type="match status" value="2"/>
</dbReference>